<dbReference type="AlphaFoldDB" id="U6H5B8"/>
<feature type="compositionally biased region" description="Basic and acidic residues" evidence="1">
    <location>
        <begin position="102"/>
        <end position="113"/>
    </location>
</feature>
<keyword evidence="4" id="KW-1185">Reference proteome</keyword>
<feature type="region of interest" description="Disordered" evidence="1">
    <location>
        <begin position="97"/>
        <end position="123"/>
    </location>
</feature>
<evidence type="ECO:0000313" key="3">
    <source>
        <dbReference type="EMBL" id="CDI87781.1"/>
    </source>
</evidence>
<reference evidence="3" key="1">
    <citation type="submission" date="2013-10" db="EMBL/GenBank/DDBJ databases">
        <title>Genomic analysis of the causative agents of coccidiosis in chickens.</title>
        <authorList>
            <person name="Reid A.J."/>
            <person name="Blake D."/>
            <person name="Billington K."/>
            <person name="Browne H."/>
            <person name="Dunn M."/>
            <person name="Hung S."/>
            <person name="Kawahara F."/>
            <person name="Miranda-Saavedra D."/>
            <person name="Mourier T."/>
            <person name="Nagra H."/>
            <person name="Otto T.D."/>
            <person name="Rawlings N."/>
            <person name="Sanchez A."/>
            <person name="Sanders M."/>
            <person name="Subramaniam C."/>
            <person name="Tay Y."/>
            <person name="Dear P."/>
            <person name="Doerig C."/>
            <person name="Gruber A."/>
            <person name="Parkinson J."/>
            <person name="Shirley M."/>
            <person name="Wan K.L."/>
            <person name="Berriman M."/>
            <person name="Tomley F."/>
            <person name="Pain A."/>
        </authorList>
    </citation>
    <scope>NUCLEOTIDE SEQUENCE [LARGE SCALE GENOMIC DNA]</scope>
    <source>
        <strain evidence="3">Houghton</strain>
    </source>
</reference>
<feature type="region of interest" description="Disordered" evidence="1">
    <location>
        <begin position="413"/>
        <end position="436"/>
    </location>
</feature>
<keyword evidence="2" id="KW-1133">Transmembrane helix</keyword>
<feature type="region of interest" description="Disordered" evidence="1">
    <location>
        <begin position="734"/>
        <end position="760"/>
    </location>
</feature>
<feature type="compositionally biased region" description="Low complexity" evidence="1">
    <location>
        <begin position="474"/>
        <end position="487"/>
    </location>
</feature>
<organism evidence="3 4">
    <name type="scientific">Eimeria praecox</name>
    <dbReference type="NCBI Taxonomy" id="51316"/>
    <lineage>
        <taxon>Eukaryota</taxon>
        <taxon>Sar</taxon>
        <taxon>Alveolata</taxon>
        <taxon>Apicomplexa</taxon>
        <taxon>Conoidasida</taxon>
        <taxon>Coccidia</taxon>
        <taxon>Eucoccidiorida</taxon>
        <taxon>Eimeriorina</taxon>
        <taxon>Eimeriidae</taxon>
        <taxon>Eimeria</taxon>
    </lineage>
</organism>
<gene>
    <name evidence="3" type="ORF">EPH_0057670</name>
</gene>
<protein>
    <recommendedName>
        <fullName evidence="5">Transmembrane protein</fullName>
    </recommendedName>
</protein>
<feature type="compositionally biased region" description="Polar residues" evidence="1">
    <location>
        <begin position="743"/>
        <end position="753"/>
    </location>
</feature>
<reference evidence="3" key="2">
    <citation type="submission" date="2013-10" db="EMBL/GenBank/DDBJ databases">
        <authorList>
            <person name="Aslett M."/>
        </authorList>
    </citation>
    <scope>NUCLEOTIDE SEQUENCE [LARGE SCALE GENOMIC DNA]</scope>
    <source>
        <strain evidence="3">Houghton</strain>
    </source>
</reference>
<keyword evidence="2" id="KW-0472">Membrane</keyword>
<feature type="compositionally biased region" description="Low complexity" evidence="1">
    <location>
        <begin position="364"/>
        <end position="378"/>
    </location>
</feature>
<feature type="region of interest" description="Disordered" evidence="1">
    <location>
        <begin position="474"/>
        <end position="494"/>
    </location>
</feature>
<name>U6H5B8_9EIME</name>
<evidence type="ECO:0000313" key="4">
    <source>
        <dbReference type="Proteomes" id="UP000018201"/>
    </source>
</evidence>
<keyword evidence="2" id="KW-0812">Transmembrane</keyword>
<proteinExistence type="predicted"/>
<dbReference type="EMBL" id="HG708262">
    <property type="protein sequence ID" value="CDI87781.1"/>
    <property type="molecule type" value="Genomic_DNA"/>
</dbReference>
<evidence type="ECO:0000256" key="2">
    <source>
        <dbReference type="SAM" id="Phobius"/>
    </source>
</evidence>
<dbReference type="VEuPathDB" id="ToxoDB:EPH_0057670"/>
<accession>U6H5B8</accession>
<sequence length="760" mass="79832">MASAVFREECLTHEHELRDAPRYASTQPTTNHYIWEDAAQGASGGPDESDSGHCFVKGCGRRWPGGFRGGICWVLLFMFIPALIISVLRTICKASSSGSNVREPERSPRRLSDGEETSQAYSTPGNLEEVCAAMEADVVQSVPQGSNSHHALDAAEHVARIAFALSQEALAFEIEKQQTQPALQSSLPPLLAYPASFGMLCQHQHLEGETRMTGEQPAAVDELHLLPGIITAEHEPGSLPPEFLASSLLPVGGASQHVLTGSQLDFESPSPFRWFQQGVPPHAGGAPPQFVTGSQFVERLQRLAAAPCSVGLLPHAAAPLLPQDPLWDRSRKKRRIELSEGVYPALDPDSWLDAVPMIENSPDGLRQSQPSSPQGLSSEQTAPALRATCQAPAGKGKPRAACQSPLAVSTSCAGGASRATAPADAAGDSSTAVSAPAATGNPIAATAAAETSVAGEAPAALVVAVASGDPPAAAAAATGAAGEPSGAVGKEVAAGEVSTEATVAPGAGEASSRAAPVPENAAADVEASWIRTHPYVSLPALREGVVPPRIHLSASNFVTGSGSSVHGTLLCIRCLFMKQALDRTEAASLAGYVKELAIASAAQARAATRMSRPIHGVANIGQQFLFLDAIVSALHVLGVSPPSCTWWAPFTDCFDTNYRYEETEARTQHIGRANIDLANRMLAAMSICKTGTRPDLDEIIYLKRNLFFSAFSPLGFRSPRVILACSVSRDARTVDERDGHQDSPGQRTFQSKYGKSPLAA</sequence>
<evidence type="ECO:0008006" key="5">
    <source>
        <dbReference type="Google" id="ProtNLM"/>
    </source>
</evidence>
<feature type="transmembrane region" description="Helical" evidence="2">
    <location>
        <begin position="71"/>
        <end position="91"/>
    </location>
</feature>
<feature type="region of interest" description="Disordered" evidence="1">
    <location>
        <begin position="354"/>
        <end position="381"/>
    </location>
</feature>
<dbReference type="Proteomes" id="UP000018201">
    <property type="component" value="Unassembled WGS sequence"/>
</dbReference>
<evidence type="ECO:0000256" key="1">
    <source>
        <dbReference type="SAM" id="MobiDB-lite"/>
    </source>
</evidence>